<dbReference type="Proteomes" id="UP000600026">
    <property type="component" value="Unassembled WGS sequence"/>
</dbReference>
<protein>
    <submittedName>
        <fullName evidence="2">Uncharacterized protein</fullName>
    </submittedName>
</protein>
<accession>A0A919GUU2</accession>
<keyword evidence="3" id="KW-1185">Reference proteome</keyword>
<feature type="region of interest" description="Disordered" evidence="1">
    <location>
        <begin position="17"/>
        <end position="106"/>
    </location>
</feature>
<feature type="compositionally biased region" description="Basic and acidic residues" evidence="1">
    <location>
        <begin position="44"/>
        <end position="92"/>
    </location>
</feature>
<evidence type="ECO:0000313" key="2">
    <source>
        <dbReference type="EMBL" id="GHI85077.1"/>
    </source>
</evidence>
<evidence type="ECO:0000313" key="3">
    <source>
        <dbReference type="Proteomes" id="UP000600026"/>
    </source>
</evidence>
<feature type="compositionally biased region" description="Gly residues" evidence="1">
    <location>
        <begin position="21"/>
        <end position="42"/>
    </location>
</feature>
<dbReference type="AlphaFoldDB" id="A0A919GUU2"/>
<organism evidence="2 3">
    <name type="scientific">Streptomyces xanthophaeus</name>
    <dbReference type="NCBI Taxonomy" id="67385"/>
    <lineage>
        <taxon>Bacteria</taxon>
        <taxon>Bacillati</taxon>
        <taxon>Actinomycetota</taxon>
        <taxon>Actinomycetes</taxon>
        <taxon>Kitasatosporales</taxon>
        <taxon>Streptomycetaceae</taxon>
        <taxon>Streptomyces</taxon>
    </lineage>
</organism>
<comment type="caution">
    <text evidence="2">The sequence shown here is derived from an EMBL/GenBank/DDBJ whole genome shotgun (WGS) entry which is preliminary data.</text>
</comment>
<name>A0A919GUU2_9ACTN</name>
<evidence type="ECO:0000256" key="1">
    <source>
        <dbReference type="SAM" id="MobiDB-lite"/>
    </source>
</evidence>
<sequence>MTTAALLTGLVLAVTACGNQQSGGGGQDPTGGAAGGSGGSGQDSGKEMDDAIKLRQCLRKEGVDIPDPKPGEDARGMTVGKDVDPDKMKKAMDACGGGGGAGSQGITQEMKDKALKQAQCLRGKGFNVPDPTFEGDRMTGLGVPEGVDQKAFMDAANACSKG</sequence>
<reference evidence="2" key="1">
    <citation type="submission" date="2020-09" db="EMBL/GenBank/DDBJ databases">
        <title>Whole genome shotgun sequence of Streptomyces xanthophaeus NBRC 12829.</title>
        <authorList>
            <person name="Komaki H."/>
            <person name="Tamura T."/>
        </authorList>
    </citation>
    <scope>NUCLEOTIDE SEQUENCE</scope>
    <source>
        <strain evidence="2">NBRC 12829</strain>
    </source>
</reference>
<gene>
    <name evidence="2" type="ORF">Sxan_24410</name>
</gene>
<dbReference type="EMBL" id="BNEE01000006">
    <property type="protein sequence ID" value="GHI85077.1"/>
    <property type="molecule type" value="Genomic_DNA"/>
</dbReference>
<proteinExistence type="predicted"/>